<sequence>MVEACSDRVQVPIAVIGMACRLPGHNNSPTSLWNFLVQGGIADTQPPPSRFSVSGHYDKRGRPRTMKSPGGMFIEDIDPQRFDAQFFNISSVDSIAMDPQQRQLLEVTYECLENAGVPLRSVSGRNIGCLVGTNIVDYGAIQNRDPEDRPDSATIGVASSILSNRISHFLNIKGPSMTIDTACSASLIAVDVACRYLDSHQTDGALVAGANIWLSPEHNEETGMMRMAQSASGRCHSFDAKADGYVKAEGINCVYIKRLDDAIRDGDPIRAVIRGTAINSAGRTPGIASPSSEAQASAIRAAYRNAAIVDFSQTTFLECHGTGTLAGDPEEVDGAALVFAPSRGENDPPLIIGSIKSNIGHSEAAAGLSGLIKAILAIENGLIPGNPTFRDPNPKIDFAASRVRATRTALKWPTNPGSPRRASVNSFGFGGANAHVVIENAPHSRHVSSYKKITGDFFDDGDDTEEETGSWTVLVVSANDKLSLDNNISSLSAHLTNPSVSMDVKDLAFTLSEKRSRLHLGAFAVTKAANTSSLELQASDFIHAKTASSQPRIAFIFTGQGSEWPQMGRELLDTFPSARKTIENLDLVLQSLPSRIRPSWTLLDLLTQPCTPEWLRRPEYAQPVVTAFQLALIQVLREWGIKPEFTIGHSSGEIAAAAAANLITPEEAIRIAHCRGQAAMMTKRDEPLGMLAVGMGEEEIQDYIKGMKGISIACFNSPRSLTLCGTVNHLAELHTRLTRDGHFARILRVDMAYHSAFMKETGRIYETMLASCNATMPQPMPAGNHTLMFSSVTGEILRGQPDAKYWRQNMVSAVRFSQAVSELLSHCAGVDFFLEVGPSSTLSGPLAQIAQALSPEAPGPQYLRALKRGTDSIMPLFETAGTLCAIGTQLDMLRVNQNANGRTVIDLPNYSWNHSKTYWHESQASKDWRFKKFIRHDLLGSKINGTPWHSPTFNQRLKLSDLLWLRDHKIGTQIVFPGACYIAMAMEAIYQVTMMTVWDETAAPARYRYRLRDVKFLRALILEEDLDTRYTLSLAPSRDQTGNLRRWFEFRVRSSSGDLSSEHCMGQVCIETDYEDLPPKRELWEPLHLPSSALPWYKAMADSGYNYGPSFRKHMMVETSLGKRQSRSTVSLEEPASLYGQSSYPIHPVAIDACFHTGAPAVWKGDLPSPGSVLIPAMLRSIVIEATRHLPTEAVAAASAHFQGIGDVENPRNYATDCSLYAPETGALLLEFQGLSTAPVEARDERGQQHTLSTVLWRPDIEALLSGLGENMRKHLHSSARTPLQYILELISHKNPTLKVTELNLDATTIRSHWADDGAGTETYSHSLYKYYTINAEMLADAQQSIPNRVPNVILELLSLSDVSVMDVGSVDLTILSNVDALHADECTIQLLVDKVVEGVRRGGFIIAVGPSSRLQRIGKVHCINDELCIFQKTEDHSETREISRRVGHVALFLNNDLNLVDVTAENYLLGELRRYGWDVHDCFEPEADLQTGQMVLVTHELFKSALADPSTRTWDILGALVKKQCKVLWLATGAHHDVSDPWKACVSGLFRTIRAEERLSLMTLDPHSAWSRRRFQVLAARDGAAGTRRRGSH</sequence>
<protein>
    <submittedName>
        <fullName evidence="1">Uncharacterized protein</fullName>
    </submittedName>
</protein>
<accession>A0ACC2JL80</accession>
<dbReference type="Proteomes" id="UP001153332">
    <property type="component" value="Unassembled WGS sequence"/>
</dbReference>
<organism evidence="1 2">
    <name type="scientific">Lasiodiplodia mahajangana</name>
    <dbReference type="NCBI Taxonomy" id="1108764"/>
    <lineage>
        <taxon>Eukaryota</taxon>
        <taxon>Fungi</taxon>
        <taxon>Dikarya</taxon>
        <taxon>Ascomycota</taxon>
        <taxon>Pezizomycotina</taxon>
        <taxon>Dothideomycetes</taxon>
        <taxon>Dothideomycetes incertae sedis</taxon>
        <taxon>Botryosphaeriales</taxon>
        <taxon>Botryosphaeriaceae</taxon>
        <taxon>Lasiodiplodia</taxon>
    </lineage>
</organism>
<reference evidence="1" key="1">
    <citation type="submission" date="2022-12" db="EMBL/GenBank/DDBJ databases">
        <title>Genome Sequence of Lasiodiplodia mahajangana.</title>
        <authorList>
            <person name="Buettner E."/>
        </authorList>
    </citation>
    <scope>NUCLEOTIDE SEQUENCE</scope>
    <source>
        <strain evidence="1">VT137</strain>
    </source>
</reference>
<comment type="caution">
    <text evidence="1">The sequence shown here is derived from an EMBL/GenBank/DDBJ whole genome shotgun (WGS) entry which is preliminary data.</text>
</comment>
<name>A0ACC2JL80_9PEZI</name>
<dbReference type="EMBL" id="JAPUUL010001183">
    <property type="protein sequence ID" value="KAJ8128117.1"/>
    <property type="molecule type" value="Genomic_DNA"/>
</dbReference>
<proteinExistence type="predicted"/>
<keyword evidence="2" id="KW-1185">Reference proteome</keyword>
<evidence type="ECO:0000313" key="2">
    <source>
        <dbReference type="Proteomes" id="UP001153332"/>
    </source>
</evidence>
<evidence type="ECO:0000313" key="1">
    <source>
        <dbReference type="EMBL" id="KAJ8128117.1"/>
    </source>
</evidence>
<gene>
    <name evidence="1" type="ORF">O1611_g5519</name>
</gene>